<dbReference type="EMBL" id="ML978173">
    <property type="protein sequence ID" value="KAF2032316.1"/>
    <property type="molecule type" value="Genomic_DNA"/>
</dbReference>
<sequence>MFGAKLFKKSTYTDRDISAYAALRGGSEDDSASPSEKDFEEPVFNRKRATKSTAAFSWLVISLLLASNIFTIASFLAVKQLAGDEDHSHEEYIPKSAARLQELPTQWKRLNWWTDYSDKNFTETDALWDAINPAHGFIAMDRKWAKSQHWPDSMHMPSDDSKNVYLLEAYHLIHCVTIIRKTFWEAIHQADNPHGTTPRYTFRPPHAGHCIDMMRQYVMCKADNTPLYLYGDDTAGDEQYRKCNDWNALRDFATDNSACYRDTPPDVDPDTFPLGAHFGHCDGGYDGLHDGDRRGPWKHGAVFDGPE</sequence>
<keyword evidence="2" id="KW-1133">Transmembrane helix</keyword>
<keyword evidence="2" id="KW-0472">Membrane</keyword>
<evidence type="ECO:0008006" key="5">
    <source>
        <dbReference type="Google" id="ProtNLM"/>
    </source>
</evidence>
<accession>A0A9P4HFZ7</accession>
<evidence type="ECO:0000313" key="4">
    <source>
        <dbReference type="Proteomes" id="UP000799777"/>
    </source>
</evidence>
<dbReference type="OrthoDB" id="3687641at2759"/>
<organism evidence="3 4">
    <name type="scientific">Setomelanomma holmii</name>
    <dbReference type="NCBI Taxonomy" id="210430"/>
    <lineage>
        <taxon>Eukaryota</taxon>
        <taxon>Fungi</taxon>
        <taxon>Dikarya</taxon>
        <taxon>Ascomycota</taxon>
        <taxon>Pezizomycotina</taxon>
        <taxon>Dothideomycetes</taxon>
        <taxon>Pleosporomycetidae</taxon>
        <taxon>Pleosporales</taxon>
        <taxon>Pleosporineae</taxon>
        <taxon>Phaeosphaeriaceae</taxon>
        <taxon>Setomelanomma</taxon>
    </lineage>
</organism>
<proteinExistence type="inferred from homology"/>
<evidence type="ECO:0000256" key="1">
    <source>
        <dbReference type="ARBA" id="ARBA00035112"/>
    </source>
</evidence>
<gene>
    <name evidence="3" type="ORF">EK21DRAFT_109988</name>
</gene>
<keyword evidence="4" id="KW-1185">Reference proteome</keyword>
<evidence type="ECO:0000313" key="3">
    <source>
        <dbReference type="EMBL" id="KAF2032316.1"/>
    </source>
</evidence>
<comment type="similarity">
    <text evidence="1">Belongs to the ustYa family.</text>
</comment>
<dbReference type="Proteomes" id="UP000799777">
    <property type="component" value="Unassembled WGS sequence"/>
</dbReference>
<keyword evidence="2" id="KW-0812">Transmembrane</keyword>
<evidence type="ECO:0000256" key="2">
    <source>
        <dbReference type="SAM" id="Phobius"/>
    </source>
</evidence>
<protein>
    <recommendedName>
        <fullName evidence="5">Cyclochlorotine biosynthesis protein O</fullName>
    </recommendedName>
</protein>
<feature type="transmembrane region" description="Helical" evidence="2">
    <location>
        <begin position="55"/>
        <end position="78"/>
    </location>
</feature>
<dbReference type="PANTHER" id="PTHR33365">
    <property type="entry name" value="YALI0B05434P"/>
    <property type="match status" value="1"/>
</dbReference>
<name>A0A9P4HFZ7_9PLEO</name>
<reference evidence="3" key="1">
    <citation type="journal article" date="2020" name="Stud. Mycol.">
        <title>101 Dothideomycetes genomes: a test case for predicting lifestyles and emergence of pathogens.</title>
        <authorList>
            <person name="Haridas S."/>
            <person name="Albert R."/>
            <person name="Binder M."/>
            <person name="Bloem J."/>
            <person name="Labutti K."/>
            <person name="Salamov A."/>
            <person name="Andreopoulos B."/>
            <person name="Baker S."/>
            <person name="Barry K."/>
            <person name="Bills G."/>
            <person name="Bluhm B."/>
            <person name="Cannon C."/>
            <person name="Castanera R."/>
            <person name="Culley D."/>
            <person name="Daum C."/>
            <person name="Ezra D."/>
            <person name="Gonzalez J."/>
            <person name="Henrissat B."/>
            <person name="Kuo A."/>
            <person name="Liang C."/>
            <person name="Lipzen A."/>
            <person name="Lutzoni F."/>
            <person name="Magnuson J."/>
            <person name="Mondo S."/>
            <person name="Nolan M."/>
            <person name="Ohm R."/>
            <person name="Pangilinan J."/>
            <person name="Park H.-J."/>
            <person name="Ramirez L."/>
            <person name="Alfaro M."/>
            <person name="Sun H."/>
            <person name="Tritt A."/>
            <person name="Yoshinaga Y."/>
            <person name="Zwiers L.-H."/>
            <person name="Turgeon B."/>
            <person name="Goodwin S."/>
            <person name="Spatafora J."/>
            <person name="Crous P."/>
            <person name="Grigoriev I."/>
        </authorList>
    </citation>
    <scope>NUCLEOTIDE SEQUENCE</scope>
    <source>
        <strain evidence="3">CBS 110217</strain>
    </source>
</reference>
<comment type="caution">
    <text evidence="3">The sequence shown here is derived from an EMBL/GenBank/DDBJ whole genome shotgun (WGS) entry which is preliminary data.</text>
</comment>
<dbReference type="AlphaFoldDB" id="A0A9P4HFZ7"/>
<dbReference type="PANTHER" id="PTHR33365:SF6">
    <property type="entry name" value="OXIDASE USTYA"/>
    <property type="match status" value="1"/>
</dbReference>
<dbReference type="GO" id="GO:0043386">
    <property type="term" value="P:mycotoxin biosynthetic process"/>
    <property type="evidence" value="ECO:0007669"/>
    <property type="project" value="InterPro"/>
</dbReference>
<dbReference type="InterPro" id="IPR021765">
    <property type="entry name" value="UstYa-like"/>
</dbReference>
<dbReference type="Pfam" id="PF11807">
    <property type="entry name" value="UstYa"/>
    <property type="match status" value="1"/>
</dbReference>